<evidence type="ECO:0000259" key="4">
    <source>
        <dbReference type="Pfam" id="PF21959"/>
    </source>
</evidence>
<evidence type="ECO:0000313" key="7">
    <source>
        <dbReference type="Proteomes" id="UP000037716"/>
    </source>
</evidence>
<evidence type="ECO:0000256" key="2">
    <source>
        <dbReference type="SAM" id="SignalP"/>
    </source>
</evidence>
<keyword evidence="8" id="KW-1185">Reference proteome</keyword>
<dbReference type="SUPFAM" id="SSF49785">
    <property type="entry name" value="Galactose-binding domain-like"/>
    <property type="match status" value="1"/>
</dbReference>
<comment type="caution">
    <text evidence="5">The sequence shown here is derived from an EMBL/GenBank/DDBJ whole genome shotgun (WGS) entry which is preliminary data.</text>
</comment>
<dbReference type="RefSeq" id="WP_053974225.1">
    <property type="nucleotide sequence ID" value="NZ_FNUE01000001.1"/>
</dbReference>
<feature type="domain" description="DUF6923" evidence="4">
    <location>
        <begin position="48"/>
        <end position="264"/>
    </location>
</feature>
<proteinExistence type="predicted"/>
<reference evidence="5 7" key="1">
    <citation type="submission" date="2015-07" db="EMBL/GenBank/DDBJ databases">
        <title>Genome of Polaribacter dokdonenesis DSW-5, isolated from seawater off Dokdo in Korea.</title>
        <authorList>
            <person name="Yoon K."/>
            <person name="Song J.Y."/>
            <person name="Kim J.F."/>
        </authorList>
    </citation>
    <scope>NUCLEOTIDE SEQUENCE [LARGE SCALE GENOMIC DNA]</scope>
    <source>
        <strain evidence="5 7">DSW-5</strain>
    </source>
</reference>
<evidence type="ECO:0000313" key="8">
    <source>
        <dbReference type="Proteomes" id="UP000183071"/>
    </source>
</evidence>
<dbReference type="AlphaFoldDB" id="A0A0N0UNN7"/>
<organism evidence="5 7">
    <name type="scientific">Polaribacter dokdonensis DSW-5</name>
    <dbReference type="NCBI Taxonomy" id="1300348"/>
    <lineage>
        <taxon>Bacteria</taxon>
        <taxon>Pseudomonadati</taxon>
        <taxon>Bacteroidota</taxon>
        <taxon>Flavobacteriia</taxon>
        <taxon>Flavobacteriales</taxon>
        <taxon>Flavobacteriaceae</taxon>
    </lineage>
</organism>
<feature type="signal peptide" evidence="2">
    <location>
        <begin position="1"/>
        <end position="26"/>
    </location>
</feature>
<dbReference type="OrthoDB" id="1204817at2"/>
<dbReference type="Pfam" id="PF18962">
    <property type="entry name" value="Por_Secre_tail"/>
    <property type="match status" value="1"/>
</dbReference>
<evidence type="ECO:0000313" key="5">
    <source>
        <dbReference type="EMBL" id="KOY52090.1"/>
    </source>
</evidence>
<dbReference type="NCBIfam" id="TIGR04183">
    <property type="entry name" value="Por_Secre_tail"/>
    <property type="match status" value="1"/>
</dbReference>
<name>A0A0N0UNN7_9FLAO</name>
<dbReference type="InterPro" id="IPR026444">
    <property type="entry name" value="Secre_tail"/>
</dbReference>
<dbReference type="STRING" id="1300348.I602_1650"/>
<dbReference type="InterPro" id="IPR054215">
    <property type="entry name" value="DUF6923"/>
</dbReference>
<dbReference type="Pfam" id="PF21959">
    <property type="entry name" value="DUF6923"/>
    <property type="match status" value="1"/>
</dbReference>
<dbReference type="EMBL" id="FNUE01000001">
    <property type="protein sequence ID" value="SED95960.1"/>
    <property type="molecule type" value="Genomic_DNA"/>
</dbReference>
<dbReference type="SUPFAM" id="SSF63829">
    <property type="entry name" value="Calcium-dependent phosphotriesterase"/>
    <property type="match status" value="1"/>
</dbReference>
<dbReference type="Proteomes" id="UP000183071">
    <property type="component" value="Unassembled WGS sequence"/>
</dbReference>
<sequence length="868" mass="96172">MNPTLHILNKFNLVILLLLIGFTTNAQQEPFNCDYNAYLFQANDVYAIDLASGSSYLVKKDVTPGSVNAVGYNPADGFIWGSLSSPSKSIVKIGKNFQTETFYIPELPTANRYVGDVSSTGIYHLKPGGSTAYRVDLNPESDTYGKFLSTFTLSSNINIHDWAFNAVDGLLYTVEKKTNILYRIDPDTGNLLNLGVVPVLDGLNYTFGAVYFDVEGRFYVSANQTGTVYVIQDVQNLEVGSTLDSNLFAFGPSSSLNDGARCPTAPVPQEDCKNGVDDDGDGLTDCDDPSCSGVAECPVITPQVSSGNNGGLESNDRLSTLINKRNYLRSKNNYKFDKFSAKKLVKSKSYKTAASKNTDINLIDLIPMDVLPGTYAVESSPADLIEMTNATELFSVDYIKDDNTIAVILATKTENGVYEHTKFICDRLLGAELLSVSTIEIREQQFIKSIIKNTDGTKEFVLSFSGKLSTDTNNFEIESHWNLDKYTENETYYNFQIWTNQIDDLVTLGEEALELFNVKRDITTYNNSTPPPVFVKKGKYRNGSLELEIVNANKSTSFVYDAGFKRTETSSTQYSNETIALSGEFLNPLVINTGNVFDIGFRIENNTNETPDDLFMSDGPWGVDDSSAGTTVESFDIAQNNDVYSGNGYRVERNISLQANTSTYVAAYRAFTPRFKAVDLSEFDVLELNAQGTGDLEITIVKEGIDKWEDQFRTVIKLTDENTHFAVPLAHFVSTLNHDIDLTDATNIVFTMSSDGVEVMTKQMNLSDIQFTQNALSTDNVVVDENETLLFPNPMKTVSEIRFYSEVNAETAIEIYNMAGILVKKLKLETSIGNNSVDINRNGLSSGLYIIKISNDYRTYNSKKLVLN</sequence>
<dbReference type="Proteomes" id="UP000037716">
    <property type="component" value="Unassembled WGS sequence"/>
</dbReference>
<evidence type="ECO:0000259" key="3">
    <source>
        <dbReference type="Pfam" id="PF18962"/>
    </source>
</evidence>
<feature type="chain" id="PRO_5005860421" evidence="2">
    <location>
        <begin position="27"/>
        <end position="868"/>
    </location>
</feature>
<evidence type="ECO:0000256" key="1">
    <source>
        <dbReference type="ARBA" id="ARBA00022729"/>
    </source>
</evidence>
<feature type="domain" description="Secretion system C-terminal sorting" evidence="3">
    <location>
        <begin position="790"/>
        <end position="866"/>
    </location>
</feature>
<gene>
    <name evidence="5" type="ORF">I602_1650</name>
    <name evidence="6" type="ORF">SAMN05444353_0117</name>
</gene>
<evidence type="ECO:0000313" key="6">
    <source>
        <dbReference type="EMBL" id="SED95960.1"/>
    </source>
</evidence>
<reference evidence="6 8" key="2">
    <citation type="submission" date="2016-10" db="EMBL/GenBank/DDBJ databases">
        <authorList>
            <person name="Varghese N."/>
            <person name="Submissions S."/>
        </authorList>
    </citation>
    <scope>NUCLEOTIDE SEQUENCE [LARGE SCALE GENOMIC DNA]</scope>
    <source>
        <strain evidence="6 8">DSW-5</strain>
    </source>
</reference>
<dbReference type="InterPro" id="IPR008979">
    <property type="entry name" value="Galactose-bd-like_sf"/>
</dbReference>
<dbReference type="EMBL" id="LGBR01000001">
    <property type="protein sequence ID" value="KOY52090.1"/>
    <property type="molecule type" value="Genomic_DNA"/>
</dbReference>
<keyword evidence="1 2" id="KW-0732">Signal</keyword>
<accession>A0A0N0UNN7</accession>
<dbReference type="PATRIC" id="fig|1300348.6.peg.1649"/>
<protein>
    <submittedName>
        <fullName evidence="6">Por secretion system C-terminal sorting domain-containing protein</fullName>
    </submittedName>
</protein>